<gene>
    <name evidence="2" type="ORF">CUN51_02890</name>
</gene>
<proteinExistence type="predicted"/>
<accession>A0A2M8P2X9</accession>
<feature type="chain" id="PRO_5014734444" evidence="1">
    <location>
        <begin position="18"/>
        <end position="216"/>
    </location>
</feature>
<dbReference type="EMBL" id="PGTK01000002">
    <property type="protein sequence ID" value="PJF31905.1"/>
    <property type="molecule type" value="Genomic_DNA"/>
</dbReference>
<name>A0A2M8P2X9_9CHLR</name>
<evidence type="ECO:0000313" key="2">
    <source>
        <dbReference type="EMBL" id="PJF31905.1"/>
    </source>
</evidence>
<evidence type="ECO:0000313" key="3">
    <source>
        <dbReference type="Proteomes" id="UP000228921"/>
    </source>
</evidence>
<feature type="signal peptide" evidence="1">
    <location>
        <begin position="1"/>
        <end position="17"/>
    </location>
</feature>
<organism evidence="2 3">
    <name type="scientific">Candidatus Thermofonsia Clade 1 bacterium</name>
    <dbReference type="NCBI Taxonomy" id="2364210"/>
    <lineage>
        <taxon>Bacteria</taxon>
        <taxon>Bacillati</taxon>
        <taxon>Chloroflexota</taxon>
        <taxon>Candidatus Thermofontia</taxon>
        <taxon>Candidatus Thermofonsia Clade 1</taxon>
    </lineage>
</organism>
<reference evidence="2 3" key="1">
    <citation type="submission" date="2017-11" db="EMBL/GenBank/DDBJ databases">
        <title>Evolution of Phototrophy in the Chloroflexi Phylum Driven by Horizontal Gene Transfer.</title>
        <authorList>
            <person name="Ward L.M."/>
            <person name="Hemp J."/>
            <person name="Shih P.M."/>
            <person name="Mcglynn S.E."/>
            <person name="Fischer W."/>
        </authorList>
    </citation>
    <scope>NUCLEOTIDE SEQUENCE [LARGE SCALE GENOMIC DNA]</scope>
    <source>
        <strain evidence="2">CP2_2F</strain>
    </source>
</reference>
<keyword evidence="1" id="KW-0732">Signal</keyword>
<protein>
    <submittedName>
        <fullName evidence="2">Uncharacterized protein</fullName>
    </submittedName>
</protein>
<dbReference type="AlphaFoldDB" id="A0A2M8P2X9"/>
<dbReference type="Proteomes" id="UP000228921">
    <property type="component" value="Unassembled WGS sequence"/>
</dbReference>
<comment type="caution">
    <text evidence="2">The sequence shown here is derived from an EMBL/GenBank/DDBJ whole genome shotgun (WGS) entry which is preliminary data.</text>
</comment>
<sequence length="216" mass="22604">MKSLRLIVFFVSAAALIAPVMALQAVSGSGNLQVGCTGFIDLGSTFTADRDNTGMGTEAYRFVATDGAGNQIHFFANAVPVGFSGSVGSSSWSGAPQYNPITLRFISDAGNGFQEQLVAQWTGECPGLPTFFGGPGLPENKNLVLFLSDVPILSDANGSPTGLVMKACQTAFVIGERNGFARLFMMGGWVPVSSYVDVPEDYGQKSSPVVPQCVGK</sequence>
<evidence type="ECO:0000256" key="1">
    <source>
        <dbReference type="SAM" id="SignalP"/>
    </source>
</evidence>